<evidence type="ECO:0000313" key="10">
    <source>
        <dbReference type="EMBL" id="OGB90645.1"/>
    </source>
</evidence>
<dbReference type="GO" id="GO:0000155">
    <property type="term" value="F:phosphorelay sensor kinase activity"/>
    <property type="evidence" value="ECO:0007669"/>
    <property type="project" value="InterPro"/>
</dbReference>
<keyword evidence="4" id="KW-0808">Transferase</keyword>
<organism evidence="10 11">
    <name type="scientific">candidate division WOR-1 bacterium RIFCSPHIGHO2_01_FULL_53_15</name>
    <dbReference type="NCBI Taxonomy" id="1802564"/>
    <lineage>
        <taxon>Bacteria</taxon>
        <taxon>Bacillati</taxon>
        <taxon>Saganbacteria</taxon>
    </lineage>
</organism>
<evidence type="ECO:0000256" key="1">
    <source>
        <dbReference type="ARBA" id="ARBA00000085"/>
    </source>
</evidence>
<evidence type="ECO:0000313" key="11">
    <source>
        <dbReference type="Proteomes" id="UP000178724"/>
    </source>
</evidence>
<comment type="catalytic activity">
    <reaction evidence="1">
        <text>ATP + protein L-histidine = ADP + protein N-phospho-L-histidine.</text>
        <dbReference type="EC" id="2.7.13.3"/>
    </reaction>
</comment>
<keyword evidence="5" id="KW-0418">Kinase</keyword>
<evidence type="ECO:0000256" key="6">
    <source>
        <dbReference type="ARBA" id="ARBA00023012"/>
    </source>
</evidence>
<evidence type="ECO:0000259" key="9">
    <source>
        <dbReference type="PROSITE" id="PS50109"/>
    </source>
</evidence>
<dbReference type="Proteomes" id="UP000178724">
    <property type="component" value="Unassembled WGS sequence"/>
</dbReference>
<dbReference type="PRINTS" id="PR00344">
    <property type="entry name" value="BCTRLSENSOR"/>
</dbReference>
<dbReference type="SUPFAM" id="SSF55874">
    <property type="entry name" value="ATPase domain of HSP90 chaperone/DNA topoisomerase II/histidine kinase"/>
    <property type="match status" value="1"/>
</dbReference>
<sequence>MGKLSLLQRFGLLCLLALIVFAFIFGAIVTSLLENDSLERSKQLTAALISKEVKNELLPGELTAPETGHALKAFSKKIRHLSLPPDVERIKIWNSEKIVVWSDDERLIGKQFLDNEELNEALEGKIESELSELKKTEHQFERKFKRLLELYVPIQFGPGGKTRAVFEIYQNLDPLYLDIARAQNLIWTTIAVGFSLLFLVLFGIVLEGSRRIDAQNKKLIETAEELKRKDRMKTEFLSIVSHELRTPVTPIKGYLTLLLDKKLGELTGEQANALSVILKQSDHLLAMIDSILNVSRLEYGKFSELKKEPIQLNQIVRQTVEWLMEQFISKQITVKFDQDEKLPVISGDETQLVRVMENLLGNALKFTPKGGTVTVKTRVSGPAEDILQVETADNGLGLARENLEKIFEKFYQVDSSNTRVAGGLGLGLPIAREIIEAHGGKLWAESAGLGKGSKFYFTLPIT</sequence>
<dbReference type="Gene3D" id="1.10.287.130">
    <property type="match status" value="1"/>
</dbReference>
<dbReference type="InterPro" id="IPR003661">
    <property type="entry name" value="HisK_dim/P_dom"/>
</dbReference>
<gene>
    <name evidence="10" type="ORF">A2625_04385</name>
</gene>
<dbReference type="SUPFAM" id="SSF47384">
    <property type="entry name" value="Homodimeric domain of signal transducing histidine kinase"/>
    <property type="match status" value="1"/>
</dbReference>
<dbReference type="EC" id="2.7.13.3" evidence="2"/>
<evidence type="ECO:0000256" key="7">
    <source>
        <dbReference type="ARBA" id="ARBA00023136"/>
    </source>
</evidence>
<dbReference type="Gene3D" id="3.30.565.10">
    <property type="entry name" value="Histidine kinase-like ATPase, C-terminal domain"/>
    <property type="match status" value="1"/>
</dbReference>
<dbReference type="InterPro" id="IPR005467">
    <property type="entry name" value="His_kinase_dom"/>
</dbReference>
<keyword evidence="8" id="KW-0812">Transmembrane</keyword>
<evidence type="ECO:0000256" key="5">
    <source>
        <dbReference type="ARBA" id="ARBA00022777"/>
    </source>
</evidence>
<protein>
    <recommendedName>
        <fullName evidence="2">histidine kinase</fullName>
        <ecNumber evidence="2">2.7.13.3</ecNumber>
    </recommendedName>
</protein>
<evidence type="ECO:0000256" key="8">
    <source>
        <dbReference type="SAM" id="Phobius"/>
    </source>
</evidence>
<keyword evidence="3" id="KW-0597">Phosphoprotein</keyword>
<dbReference type="InterPro" id="IPR050736">
    <property type="entry name" value="Sensor_HK_Regulatory"/>
</dbReference>
<accession>A0A1F4Q3V0</accession>
<feature type="transmembrane region" description="Helical" evidence="8">
    <location>
        <begin position="185"/>
        <end position="206"/>
    </location>
</feature>
<dbReference type="SMART" id="SM00388">
    <property type="entry name" value="HisKA"/>
    <property type="match status" value="1"/>
</dbReference>
<dbReference type="InterPro" id="IPR036097">
    <property type="entry name" value="HisK_dim/P_sf"/>
</dbReference>
<dbReference type="EMBL" id="METM01000006">
    <property type="protein sequence ID" value="OGB90645.1"/>
    <property type="molecule type" value="Genomic_DNA"/>
</dbReference>
<dbReference type="SMART" id="SM00387">
    <property type="entry name" value="HATPase_c"/>
    <property type="match status" value="1"/>
</dbReference>
<dbReference type="PANTHER" id="PTHR43711">
    <property type="entry name" value="TWO-COMPONENT HISTIDINE KINASE"/>
    <property type="match status" value="1"/>
</dbReference>
<dbReference type="InterPro" id="IPR003594">
    <property type="entry name" value="HATPase_dom"/>
</dbReference>
<name>A0A1F4Q3V0_UNCSA</name>
<dbReference type="CDD" id="cd00082">
    <property type="entry name" value="HisKA"/>
    <property type="match status" value="1"/>
</dbReference>
<reference evidence="10 11" key="1">
    <citation type="journal article" date="2016" name="Nat. Commun.">
        <title>Thousands of microbial genomes shed light on interconnected biogeochemical processes in an aquifer system.</title>
        <authorList>
            <person name="Anantharaman K."/>
            <person name="Brown C.T."/>
            <person name="Hug L.A."/>
            <person name="Sharon I."/>
            <person name="Castelle C.J."/>
            <person name="Probst A.J."/>
            <person name="Thomas B.C."/>
            <person name="Singh A."/>
            <person name="Wilkins M.J."/>
            <person name="Karaoz U."/>
            <person name="Brodie E.L."/>
            <person name="Williams K.H."/>
            <person name="Hubbard S.S."/>
            <person name="Banfield J.F."/>
        </authorList>
    </citation>
    <scope>NUCLEOTIDE SEQUENCE [LARGE SCALE GENOMIC DNA]</scope>
</reference>
<dbReference type="Pfam" id="PF00512">
    <property type="entry name" value="HisKA"/>
    <property type="match status" value="1"/>
</dbReference>
<keyword evidence="6" id="KW-0902">Two-component regulatory system</keyword>
<dbReference type="InterPro" id="IPR036890">
    <property type="entry name" value="HATPase_C_sf"/>
</dbReference>
<evidence type="ECO:0000256" key="3">
    <source>
        <dbReference type="ARBA" id="ARBA00022553"/>
    </source>
</evidence>
<keyword evidence="8" id="KW-1133">Transmembrane helix</keyword>
<evidence type="ECO:0000256" key="4">
    <source>
        <dbReference type="ARBA" id="ARBA00022679"/>
    </source>
</evidence>
<dbReference type="InterPro" id="IPR004358">
    <property type="entry name" value="Sig_transdc_His_kin-like_C"/>
</dbReference>
<keyword evidence="7 8" id="KW-0472">Membrane</keyword>
<dbReference type="PANTHER" id="PTHR43711:SF30">
    <property type="entry name" value="HISTIDINE KINASE"/>
    <property type="match status" value="1"/>
</dbReference>
<dbReference type="AlphaFoldDB" id="A0A1F4Q3V0"/>
<dbReference type="FunFam" id="3.30.565.10:FF:000006">
    <property type="entry name" value="Sensor histidine kinase WalK"/>
    <property type="match status" value="1"/>
</dbReference>
<dbReference type="PROSITE" id="PS50109">
    <property type="entry name" value="HIS_KIN"/>
    <property type="match status" value="1"/>
</dbReference>
<comment type="caution">
    <text evidence="10">The sequence shown here is derived from an EMBL/GenBank/DDBJ whole genome shotgun (WGS) entry which is preliminary data.</text>
</comment>
<evidence type="ECO:0000256" key="2">
    <source>
        <dbReference type="ARBA" id="ARBA00012438"/>
    </source>
</evidence>
<proteinExistence type="predicted"/>
<feature type="domain" description="Histidine kinase" evidence="9">
    <location>
        <begin position="239"/>
        <end position="462"/>
    </location>
</feature>
<dbReference type="FunFam" id="1.10.287.130:FF:000001">
    <property type="entry name" value="Two-component sensor histidine kinase"/>
    <property type="match status" value="1"/>
</dbReference>
<dbReference type="Pfam" id="PF02518">
    <property type="entry name" value="HATPase_c"/>
    <property type="match status" value="1"/>
</dbReference>